<name>A0A922CFD6_MANSE</name>
<accession>A0A922CFD6</accession>
<evidence type="ECO:0000313" key="3">
    <source>
        <dbReference type="Proteomes" id="UP000791440"/>
    </source>
</evidence>
<protein>
    <submittedName>
        <fullName evidence="2">Uncharacterized protein</fullName>
    </submittedName>
</protein>
<evidence type="ECO:0000256" key="1">
    <source>
        <dbReference type="SAM" id="MobiDB-lite"/>
    </source>
</evidence>
<dbReference type="Proteomes" id="UP000791440">
    <property type="component" value="Unassembled WGS sequence"/>
</dbReference>
<reference evidence="2" key="1">
    <citation type="journal article" date="2016" name="Insect Biochem. Mol. Biol.">
        <title>Multifaceted biological insights from a draft genome sequence of the tobacco hornworm moth, Manduca sexta.</title>
        <authorList>
            <person name="Kanost M.R."/>
            <person name="Arrese E.L."/>
            <person name="Cao X."/>
            <person name="Chen Y.R."/>
            <person name="Chellapilla S."/>
            <person name="Goldsmith M.R."/>
            <person name="Grosse-Wilde E."/>
            <person name="Heckel D.G."/>
            <person name="Herndon N."/>
            <person name="Jiang H."/>
            <person name="Papanicolaou A."/>
            <person name="Qu J."/>
            <person name="Soulages J.L."/>
            <person name="Vogel H."/>
            <person name="Walters J."/>
            <person name="Waterhouse R.M."/>
            <person name="Ahn S.J."/>
            <person name="Almeida F.C."/>
            <person name="An C."/>
            <person name="Aqrawi P."/>
            <person name="Bretschneider A."/>
            <person name="Bryant W.B."/>
            <person name="Bucks S."/>
            <person name="Chao H."/>
            <person name="Chevignon G."/>
            <person name="Christen J.M."/>
            <person name="Clarke D.F."/>
            <person name="Dittmer N.T."/>
            <person name="Ferguson L.C.F."/>
            <person name="Garavelou S."/>
            <person name="Gordon K.H.J."/>
            <person name="Gunaratna R.T."/>
            <person name="Han Y."/>
            <person name="Hauser F."/>
            <person name="He Y."/>
            <person name="Heidel-Fischer H."/>
            <person name="Hirsh A."/>
            <person name="Hu Y."/>
            <person name="Jiang H."/>
            <person name="Kalra D."/>
            <person name="Klinner C."/>
            <person name="Konig C."/>
            <person name="Kovar C."/>
            <person name="Kroll A.R."/>
            <person name="Kuwar S.S."/>
            <person name="Lee S.L."/>
            <person name="Lehman R."/>
            <person name="Li K."/>
            <person name="Li Z."/>
            <person name="Liang H."/>
            <person name="Lovelace S."/>
            <person name="Lu Z."/>
            <person name="Mansfield J.H."/>
            <person name="McCulloch K.J."/>
            <person name="Mathew T."/>
            <person name="Morton B."/>
            <person name="Muzny D.M."/>
            <person name="Neunemann D."/>
            <person name="Ongeri F."/>
            <person name="Pauchet Y."/>
            <person name="Pu L.L."/>
            <person name="Pyrousis I."/>
            <person name="Rao X.J."/>
            <person name="Redding A."/>
            <person name="Roesel C."/>
            <person name="Sanchez-Gracia A."/>
            <person name="Schaack S."/>
            <person name="Shukla A."/>
            <person name="Tetreau G."/>
            <person name="Wang Y."/>
            <person name="Xiong G.H."/>
            <person name="Traut W."/>
            <person name="Walsh T.K."/>
            <person name="Worley K.C."/>
            <person name="Wu D."/>
            <person name="Wu W."/>
            <person name="Wu Y.Q."/>
            <person name="Zhang X."/>
            <person name="Zou Z."/>
            <person name="Zucker H."/>
            <person name="Briscoe A.D."/>
            <person name="Burmester T."/>
            <person name="Clem R.J."/>
            <person name="Feyereisen R."/>
            <person name="Grimmelikhuijzen C.J.P."/>
            <person name="Hamodrakas S.J."/>
            <person name="Hansson B.S."/>
            <person name="Huguet E."/>
            <person name="Jermiin L.S."/>
            <person name="Lan Q."/>
            <person name="Lehman H.K."/>
            <person name="Lorenzen M."/>
            <person name="Merzendorfer H."/>
            <person name="Michalopoulos I."/>
            <person name="Morton D.B."/>
            <person name="Muthukrishnan S."/>
            <person name="Oakeshott J.G."/>
            <person name="Palmer W."/>
            <person name="Park Y."/>
            <person name="Passarelli A.L."/>
            <person name="Rozas J."/>
            <person name="Schwartz L.M."/>
            <person name="Smith W."/>
            <person name="Southgate A."/>
            <person name="Vilcinskas A."/>
            <person name="Vogt R."/>
            <person name="Wang P."/>
            <person name="Werren J."/>
            <person name="Yu X.Q."/>
            <person name="Zhou J.J."/>
            <person name="Brown S.J."/>
            <person name="Scherer S.E."/>
            <person name="Richards S."/>
            <person name="Blissard G.W."/>
        </authorList>
    </citation>
    <scope>NUCLEOTIDE SEQUENCE</scope>
</reference>
<dbReference type="AlphaFoldDB" id="A0A922CFD6"/>
<dbReference type="EMBL" id="JH668314">
    <property type="protein sequence ID" value="KAG6444905.1"/>
    <property type="molecule type" value="Genomic_DNA"/>
</dbReference>
<proteinExistence type="predicted"/>
<sequence length="113" mass="12404">MIVTILSTLSKCKSARAKFEAVPARLQISDIVTMYSARGRRSTERRCAASRCSWEREGGWRGVGSAGRQAAPAGDRQRRPARRGPAANAIQGEEITLNWACGKCALHKMARFL</sequence>
<keyword evidence="3" id="KW-1185">Reference proteome</keyword>
<feature type="region of interest" description="Disordered" evidence="1">
    <location>
        <begin position="60"/>
        <end position="87"/>
    </location>
</feature>
<evidence type="ECO:0000313" key="2">
    <source>
        <dbReference type="EMBL" id="KAG6444905.1"/>
    </source>
</evidence>
<reference evidence="2" key="2">
    <citation type="submission" date="2020-12" db="EMBL/GenBank/DDBJ databases">
        <authorList>
            <person name="Kanost M."/>
        </authorList>
    </citation>
    <scope>NUCLEOTIDE SEQUENCE</scope>
</reference>
<comment type="caution">
    <text evidence="2">The sequence shown here is derived from an EMBL/GenBank/DDBJ whole genome shotgun (WGS) entry which is preliminary data.</text>
</comment>
<organism evidence="2 3">
    <name type="scientific">Manduca sexta</name>
    <name type="common">Tobacco hawkmoth</name>
    <name type="synonym">Tobacco hornworm</name>
    <dbReference type="NCBI Taxonomy" id="7130"/>
    <lineage>
        <taxon>Eukaryota</taxon>
        <taxon>Metazoa</taxon>
        <taxon>Ecdysozoa</taxon>
        <taxon>Arthropoda</taxon>
        <taxon>Hexapoda</taxon>
        <taxon>Insecta</taxon>
        <taxon>Pterygota</taxon>
        <taxon>Neoptera</taxon>
        <taxon>Endopterygota</taxon>
        <taxon>Lepidoptera</taxon>
        <taxon>Glossata</taxon>
        <taxon>Ditrysia</taxon>
        <taxon>Bombycoidea</taxon>
        <taxon>Sphingidae</taxon>
        <taxon>Sphinginae</taxon>
        <taxon>Sphingini</taxon>
        <taxon>Manduca</taxon>
    </lineage>
</organism>
<gene>
    <name evidence="2" type="ORF">O3G_MSEX003639</name>
</gene>